<keyword evidence="3" id="KW-1185">Reference proteome</keyword>
<dbReference type="EMBL" id="QXHD01000001">
    <property type="protein sequence ID" value="NEZ54218.1"/>
    <property type="molecule type" value="Genomic_DNA"/>
</dbReference>
<reference evidence="2 3" key="1">
    <citation type="journal article" date="2020" name="Microb. Ecol.">
        <title>Ecogenomics of the Marine Benthic Filamentous Cyanobacterium Adonisia.</title>
        <authorList>
            <person name="Walter J.M."/>
            <person name="Coutinho F.H."/>
            <person name="Leomil L."/>
            <person name="Hargreaves P.I."/>
            <person name="Campeao M.E."/>
            <person name="Vieira V.V."/>
            <person name="Silva B.S."/>
            <person name="Fistarol G.O."/>
            <person name="Salomon P.S."/>
            <person name="Sawabe T."/>
            <person name="Mino S."/>
            <person name="Hosokawa M."/>
            <person name="Miyashita H."/>
            <person name="Maruyama F."/>
            <person name="van Verk M.C."/>
            <person name="Dutilh B.E."/>
            <person name="Thompson C.C."/>
            <person name="Thompson F.L."/>
        </authorList>
    </citation>
    <scope>NUCLEOTIDE SEQUENCE [LARGE SCALE GENOMIC DNA]</scope>
    <source>
        <strain evidence="2 3">CCMR0081</strain>
    </source>
</reference>
<evidence type="ECO:0000313" key="2">
    <source>
        <dbReference type="EMBL" id="NEZ54218.1"/>
    </source>
</evidence>
<sequence>MIAFLASPAMVNEVDGQRYPQATFVIAAALAGSLVNQPFRNAQETSEEDVFSLMSYIIWKSLVAIIFAILLTLIFTAEILTGDLFPKFRAAGEDYENAIAYVKSVNPDTNKDLAKLLVWSFVAGFSEKFVPNIISRTLTVRAKDDDVAPIDDQTSSTE</sequence>
<keyword evidence="1" id="KW-1133">Transmembrane helix</keyword>
<evidence type="ECO:0000256" key="1">
    <source>
        <dbReference type="SAM" id="Phobius"/>
    </source>
</evidence>
<organism evidence="2 3">
    <name type="scientific">Adonisia turfae CCMR0081</name>
    <dbReference type="NCBI Taxonomy" id="2292702"/>
    <lineage>
        <taxon>Bacteria</taxon>
        <taxon>Bacillati</taxon>
        <taxon>Cyanobacteriota</taxon>
        <taxon>Adonisia</taxon>
        <taxon>Adonisia turfae</taxon>
    </lineage>
</organism>
<dbReference type="RefSeq" id="WP_163695615.1">
    <property type="nucleotide sequence ID" value="NZ_QXHD01000001.1"/>
</dbReference>
<comment type="caution">
    <text evidence="2">The sequence shown here is derived from an EMBL/GenBank/DDBJ whole genome shotgun (WGS) entry which is preliminary data.</text>
</comment>
<dbReference type="AlphaFoldDB" id="A0A6M0RCY6"/>
<accession>A0A6M0RCY6</accession>
<name>A0A6M0RCY6_9CYAN</name>
<keyword evidence="1" id="KW-0472">Membrane</keyword>
<feature type="transmembrane region" description="Helical" evidence="1">
    <location>
        <begin position="57"/>
        <end position="80"/>
    </location>
</feature>
<proteinExistence type="predicted"/>
<keyword evidence="1" id="KW-0812">Transmembrane</keyword>
<protein>
    <submittedName>
        <fullName evidence="2">Uncharacterized protein</fullName>
    </submittedName>
</protein>
<gene>
    <name evidence="2" type="ORF">DXZ20_00550</name>
</gene>
<evidence type="ECO:0000313" key="3">
    <source>
        <dbReference type="Proteomes" id="UP000481033"/>
    </source>
</evidence>
<dbReference type="Proteomes" id="UP000481033">
    <property type="component" value="Unassembled WGS sequence"/>
</dbReference>